<reference evidence="1 2" key="1">
    <citation type="submission" date="2016-10" db="EMBL/GenBank/DDBJ databases">
        <title>Arsenicibacter rosenii gen. nov., sp. nov., an efficient arsenic-methylating bacterium isolated from an arsenic-contaminated paddy soil.</title>
        <authorList>
            <person name="Huang K."/>
        </authorList>
    </citation>
    <scope>NUCLEOTIDE SEQUENCE [LARGE SCALE GENOMIC DNA]</scope>
    <source>
        <strain evidence="1 2">SM-1</strain>
    </source>
</reference>
<dbReference type="EMBL" id="MORL01000013">
    <property type="protein sequence ID" value="OIN57287.1"/>
    <property type="molecule type" value="Genomic_DNA"/>
</dbReference>
<gene>
    <name evidence="1" type="ORF">BLX24_20090</name>
</gene>
<dbReference type="OrthoDB" id="128385at2"/>
<evidence type="ECO:0000313" key="2">
    <source>
        <dbReference type="Proteomes" id="UP000181790"/>
    </source>
</evidence>
<dbReference type="Proteomes" id="UP000181790">
    <property type="component" value="Unassembled WGS sequence"/>
</dbReference>
<sequence>MKNYLLVVSLLIVTTCYGQKEKAISDSARFNKYLFRSISTFTFDGQKPTGSGWDILEKHFAENQFVGWGEYHNSPLLSQLASYALERASGYGFKNWCVEVSPFVASELSRIAGYKNPWDSLSVVSKDHPKYGTFPFFKTRDDARMLAAAGTYKYSIWGIDQEFQMAFPYAINRVYNAQSPKVKRAYKAVRDSLLARWWMPKVKLLDSLRNGIPQENYKRVLDDIKVSGRIYREENSLMRASLMKKNFYTYYDHTKTRHEKVFFKMGANHLAKGLNLMTSLYDIGNSVYELAQHNQTNFTNVWFMLRYTTEDGKVIDDLASSQPEYPREFLQLYDKEKWVVIDLRPLRVRYANDKTLSEDIYQLLYKYDFVVVSPEIQQ</sequence>
<comment type="caution">
    <text evidence="1">The sequence shown here is derived from an EMBL/GenBank/DDBJ whole genome shotgun (WGS) entry which is preliminary data.</text>
</comment>
<accession>A0A1S2VEU8</accession>
<organism evidence="1 2">
    <name type="scientific">Arsenicibacter rosenii</name>
    <dbReference type="NCBI Taxonomy" id="1750698"/>
    <lineage>
        <taxon>Bacteria</taxon>
        <taxon>Pseudomonadati</taxon>
        <taxon>Bacteroidota</taxon>
        <taxon>Cytophagia</taxon>
        <taxon>Cytophagales</taxon>
        <taxon>Spirosomataceae</taxon>
        <taxon>Arsenicibacter</taxon>
    </lineage>
</organism>
<protein>
    <submittedName>
        <fullName evidence="1">Uncharacterized protein</fullName>
    </submittedName>
</protein>
<dbReference type="AlphaFoldDB" id="A0A1S2VEU8"/>
<keyword evidence="2" id="KW-1185">Reference proteome</keyword>
<evidence type="ECO:0000313" key="1">
    <source>
        <dbReference type="EMBL" id="OIN57287.1"/>
    </source>
</evidence>
<proteinExistence type="predicted"/>
<name>A0A1S2VEU8_9BACT</name>
<dbReference type="RefSeq" id="WP_071504999.1">
    <property type="nucleotide sequence ID" value="NZ_MORL01000013.1"/>
</dbReference>